<dbReference type="AlphaFoldDB" id="A0AA36FBW4"/>
<reference evidence="1" key="1">
    <citation type="submission" date="2023-08" db="EMBL/GenBank/DDBJ databases">
        <authorList>
            <person name="Alioto T."/>
            <person name="Alioto T."/>
            <person name="Gomez Garrido J."/>
        </authorList>
    </citation>
    <scope>NUCLEOTIDE SEQUENCE</scope>
</reference>
<name>A0AA36FBW4_OCTVU</name>
<evidence type="ECO:0000313" key="2">
    <source>
        <dbReference type="Proteomes" id="UP001162480"/>
    </source>
</evidence>
<dbReference type="Proteomes" id="UP001162480">
    <property type="component" value="Chromosome 13"/>
</dbReference>
<sequence length="105" mass="12169">MDEAKEAFCDDFSRIIKGEPYKDKIIPLKTKSPVGPFDFENPVKQLKECKFSLIVDGTTDVNTKEKRKKTIIIFPGAMKTFEENFLNFMKYHIPRNKGKTVGIFF</sequence>
<gene>
    <name evidence="1" type="ORF">OCTVUL_1B021241</name>
</gene>
<accession>A0AA36FBW4</accession>
<proteinExistence type="predicted"/>
<evidence type="ECO:0000313" key="1">
    <source>
        <dbReference type="EMBL" id="CAI9732335.1"/>
    </source>
</evidence>
<organism evidence="1 2">
    <name type="scientific">Octopus vulgaris</name>
    <name type="common">Common octopus</name>
    <dbReference type="NCBI Taxonomy" id="6645"/>
    <lineage>
        <taxon>Eukaryota</taxon>
        <taxon>Metazoa</taxon>
        <taxon>Spiralia</taxon>
        <taxon>Lophotrochozoa</taxon>
        <taxon>Mollusca</taxon>
        <taxon>Cephalopoda</taxon>
        <taxon>Coleoidea</taxon>
        <taxon>Octopodiformes</taxon>
        <taxon>Octopoda</taxon>
        <taxon>Incirrata</taxon>
        <taxon>Octopodidae</taxon>
        <taxon>Octopus</taxon>
    </lineage>
</organism>
<dbReference type="EMBL" id="OX597826">
    <property type="protein sequence ID" value="CAI9732335.1"/>
    <property type="molecule type" value="Genomic_DNA"/>
</dbReference>
<keyword evidence="2" id="KW-1185">Reference proteome</keyword>
<protein>
    <submittedName>
        <fullName evidence="1">Uncharacterized protein</fullName>
    </submittedName>
</protein>